<reference evidence="5" key="1">
    <citation type="submission" date="2014-12" db="EMBL/GenBank/DDBJ databases">
        <title>Insight into the proteome of Arion vulgaris.</title>
        <authorList>
            <person name="Aradska J."/>
            <person name="Bulat T."/>
            <person name="Smidak R."/>
            <person name="Sarate P."/>
            <person name="Gangsoo J."/>
            <person name="Sialana F."/>
            <person name="Bilban M."/>
            <person name="Lubec G."/>
        </authorList>
    </citation>
    <scope>NUCLEOTIDE SEQUENCE</scope>
    <source>
        <tissue evidence="5">Skin</tissue>
    </source>
</reference>
<sequence>MMAMIDTQDLSEYIDALHLENGGDIDMIFKSRLVVETLANTQISCLSLACRIHNLRLVTTLLEQGADVNIVEEDGMSPLHILCNSEKHNLVRIKIAQLLLQHKIDVNLQDFLGRTALLLACHNNQVGLVDLLIQAGCDVNIPDKNGDAPFMVACRMASDGWYFWNTDCLIDDDSDDKEEDEDSDNCGQDNKFPPVVICKLLLRAGANPRMATLLPPAVLFSTMETVKEFIDLGMDVNLMDENRRSPLGCACTASHIPHSMVKLLLERGADVNEDGGGRKSKPIILAYVYNSVDKIRLLLSYGATISCEEMSDLVSISLSKWFLENPEIIHEESRELLSWKLLLKAGFRPRLPLLTMKLKRVSLCSSYSKVSPWIHNLLSPMLSLADICRVTIRSQLHPSIDVNIDYLPLPNTLKGFLKYNEFTTAVFRRNSSK</sequence>
<dbReference type="InterPro" id="IPR001496">
    <property type="entry name" value="SOCS_box"/>
</dbReference>
<dbReference type="PROSITE" id="PS50297">
    <property type="entry name" value="ANK_REP_REGION"/>
    <property type="match status" value="2"/>
</dbReference>
<dbReference type="SUPFAM" id="SSF158235">
    <property type="entry name" value="SOCS box-like"/>
    <property type="match status" value="1"/>
</dbReference>
<dbReference type="CDD" id="cd03587">
    <property type="entry name" value="SOCS"/>
    <property type="match status" value="1"/>
</dbReference>
<dbReference type="Gene3D" id="1.25.40.20">
    <property type="entry name" value="Ankyrin repeat-containing domain"/>
    <property type="match status" value="3"/>
</dbReference>
<accession>A0A0B6YTC1</accession>
<dbReference type="InterPro" id="IPR036036">
    <property type="entry name" value="SOCS_box-like_dom_sf"/>
</dbReference>
<evidence type="ECO:0000313" key="5">
    <source>
        <dbReference type="EMBL" id="CEK58765.1"/>
    </source>
</evidence>
<dbReference type="EMBL" id="HACG01011900">
    <property type="protein sequence ID" value="CEK58765.1"/>
    <property type="molecule type" value="Transcribed_RNA"/>
</dbReference>
<evidence type="ECO:0000256" key="3">
    <source>
        <dbReference type="PROSITE-ProRule" id="PRU00023"/>
    </source>
</evidence>
<organism evidence="5">
    <name type="scientific">Arion vulgaris</name>
    <dbReference type="NCBI Taxonomy" id="1028688"/>
    <lineage>
        <taxon>Eukaryota</taxon>
        <taxon>Metazoa</taxon>
        <taxon>Spiralia</taxon>
        <taxon>Lophotrochozoa</taxon>
        <taxon>Mollusca</taxon>
        <taxon>Gastropoda</taxon>
        <taxon>Heterobranchia</taxon>
        <taxon>Euthyneura</taxon>
        <taxon>Panpulmonata</taxon>
        <taxon>Eupulmonata</taxon>
        <taxon>Stylommatophora</taxon>
        <taxon>Helicina</taxon>
        <taxon>Arionoidea</taxon>
        <taxon>Arionidae</taxon>
        <taxon>Arion</taxon>
    </lineage>
</organism>
<keyword evidence="1" id="KW-0677">Repeat</keyword>
<feature type="repeat" description="ANK" evidence="3">
    <location>
        <begin position="41"/>
        <end position="73"/>
    </location>
</feature>
<dbReference type="PROSITE" id="PS50088">
    <property type="entry name" value="ANK_REPEAT"/>
    <property type="match status" value="4"/>
</dbReference>
<dbReference type="PANTHER" id="PTHR24126">
    <property type="entry name" value="ANKYRIN REPEAT, PH AND SEC7 DOMAIN CONTAINING PROTEIN SECG-RELATED"/>
    <property type="match status" value="1"/>
</dbReference>
<dbReference type="Pfam" id="PF07525">
    <property type="entry name" value="SOCS_box"/>
    <property type="match status" value="1"/>
</dbReference>
<name>A0A0B6YTC1_9EUPU</name>
<gene>
    <name evidence="5" type="primary">ORF34127</name>
</gene>
<proteinExistence type="predicted"/>
<evidence type="ECO:0000256" key="1">
    <source>
        <dbReference type="ARBA" id="ARBA00022737"/>
    </source>
</evidence>
<dbReference type="Gene3D" id="1.10.750.20">
    <property type="entry name" value="SOCS box"/>
    <property type="match status" value="1"/>
</dbReference>
<dbReference type="InterPro" id="IPR002110">
    <property type="entry name" value="Ankyrin_rpt"/>
</dbReference>
<evidence type="ECO:0000259" key="4">
    <source>
        <dbReference type="PROSITE" id="PS50225"/>
    </source>
</evidence>
<dbReference type="SUPFAM" id="SSF48403">
    <property type="entry name" value="Ankyrin repeat"/>
    <property type="match status" value="1"/>
</dbReference>
<feature type="repeat" description="ANK" evidence="3">
    <location>
        <begin position="74"/>
        <end position="111"/>
    </location>
</feature>
<dbReference type="AlphaFoldDB" id="A0A0B6YTC1"/>
<dbReference type="SMART" id="SM00969">
    <property type="entry name" value="SOCS_box"/>
    <property type="match status" value="1"/>
</dbReference>
<dbReference type="InterPro" id="IPR036770">
    <property type="entry name" value="Ankyrin_rpt-contain_sf"/>
</dbReference>
<feature type="domain" description="SOCS box" evidence="4">
    <location>
        <begin position="383"/>
        <end position="423"/>
    </location>
</feature>
<keyword evidence="2 3" id="KW-0040">ANK repeat</keyword>
<evidence type="ECO:0000256" key="2">
    <source>
        <dbReference type="ARBA" id="ARBA00023043"/>
    </source>
</evidence>
<dbReference type="PROSITE" id="PS50225">
    <property type="entry name" value="SOCS"/>
    <property type="match status" value="1"/>
</dbReference>
<dbReference type="Pfam" id="PF12796">
    <property type="entry name" value="Ank_2"/>
    <property type="match status" value="2"/>
</dbReference>
<dbReference type="GO" id="GO:0035556">
    <property type="term" value="P:intracellular signal transduction"/>
    <property type="evidence" value="ECO:0007669"/>
    <property type="project" value="InterPro"/>
</dbReference>
<feature type="repeat" description="ANK" evidence="3">
    <location>
        <begin position="112"/>
        <end position="144"/>
    </location>
</feature>
<feature type="repeat" description="ANK" evidence="3">
    <location>
        <begin position="242"/>
        <end position="276"/>
    </location>
</feature>
<protein>
    <recommendedName>
        <fullName evidence="4">SOCS box domain-containing protein</fullName>
    </recommendedName>
</protein>
<dbReference type="SMART" id="SM00248">
    <property type="entry name" value="ANK"/>
    <property type="match status" value="6"/>
</dbReference>